<dbReference type="AlphaFoldDB" id="A0A5N4B6W0"/>
<feature type="domain" description="DUF4806" evidence="3">
    <location>
        <begin position="836"/>
        <end position="908"/>
    </location>
</feature>
<organism evidence="4 5">
    <name type="scientific">Photinus pyralis</name>
    <name type="common">Common eastern firefly</name>
    <name type="synonym">Lampyris pyralis</name>
    <dbReference type="NCBI Taxonomy" id="7054"/>
    <lineage>
        <taxon>Eukaryota</taxon>
        <taxon>Metazoa</taxon>
        <taxon>Ecdysozoa</taxon>
        <taxon>Arthropoda</taxon>
        <taxon>Hexapoda</taxon>
        <taxon>Insecta</taxon>
        <taxon>Pterygota</taxon>
        <taxon>Neoptera</taxon>
        <taxon>Endopterygota</taxon>
        <taxon>Coleoptera</taxon>
        <taxon>Polyphaga</taxon>
        <taxon>Elateriformia</taxon>
        <taxon>Elateroidea</taxon>
        <taxon>Lampyridae</taxon>
        <taxon>Lampyrinae</taxon>
        <taxon>Photinus</taxon>
    </lineage>
</organism>
<keyword evidence="5" id="KW-1185">Reference proteome</keyword>
<protein>
    <recommendedName>
        <fullName evidence="3">DUF4806 domain-containing protein</fullName>
    </recommendedName>
</protein>
<feature type="compositionally biased region" description="Low complexity" evidence="2">
    <location>
        <begin position="722"/>
        <end position="741"/>
    </location>
</feature>
<dbReference type="Proteomes" id="UP000327044">
    <property type="component" value="Unassembled WGS sequence"/>
</dbReference>
<feature type="region of interest" description="Disordered" evidence="2">
    <location>
        <begin position="664"/>
        <end position="754"/>
    </location>
</feature>
<dbReference type="InterPro" id="IPR032071">
    <property type="entry name" value="DUF4806"/>
</dbReference>
<proteinExistence type="predicted"/>
<dbReference type="PANTHER" id="PTHR33053">
    <property type="entry name" value="PROTEIN, PUTATIVE-RELATED"/>
    <property type="match status" value="1"/>
</dbReference>
<dbReference type="Pfam" id="PF16064">
    <property type="entry name" value="DUF4806"/>
    <property type="match status" value="1"/>
</dbReference>
<feature type="coiled-coil region" evidence="1">
    <location>
        <begin position="801"/>
        <end position="828"/>
    </location>
</feature>
<evidence type="ECO:0000256" key="1">
    <source>
        <dbReference type="SAM" id="Coils"/>
    </source>
</evidence>
<reference evidence="4 5" key="1">
    <citation type="journal article" date="2018" name="Elife">
        <title>Firefly genomes illuminate parallel origins of bioluminescence in beetles.</title>
        <authorList>
            <person name="Fallon T.R."/>
            <person name="Lower S.E."/>
            <person name="Chang C.H."/>
            <person name="Bessho-Uehara M."/>
            <person name="Martin G.J."/>
            <person name="Bewick A.J."/>
            <person name="Behringer M."/>
            <person name="Debat H.J."/>
            <person name="Wong I."/>
            <person name="Day J.C."/>
            <person name="Suvorov A."/>
            <person name="Silva C.J."/>
            <person name="Stanger-Hall K.F."/>
            <person name="Hall D.W."/>
            <person name="Schmitz R.J."/>
            <person name="Nelson D.R."/>
            <person name="Lewis S.M."/>
            <person name="Shigenobu S."/>
            <person name="Bybee S.M."/>
            <person name="Larracuente A.M."/>
            <person name="Oba Y."/>
            <person name="Weng J.K."/>
        </authorList>
    </citation>
    <scope>NUCLEOTIDE SEQUENCE [LARGE SCALE GENOMIC DNA]</scope>
    <source>
        <strain evidence="4">1611_PpyrPB1</strain>
        <tissue evidence="4">Whole body</tissue>
    </source>
</reference>
<evidence type="ECO:0000259" key="3">
    <source>
        <dbReference type="Pfam" id="PF16064"/>
    </source>
</evidence>
<sequence length="951" mass="108730">MSKKRKPFCDLSDRQKWRLVEREMNPNTAICSRATVSVPTPNHIMEKTSPIPVDNYVIDQGCDTATWLGSASSIGEHSTGTSLPAAHSQANSVNSETFSVYVKDIETNTYDSSSGLQEDLRTWVIKYSQIPRTAVNDLLALLRRNGHCDLPNDSRTLLSTPRNSANFIETFSSGRYAHFGVYEQLKDSIVKHYPKNQYPTEVNLLINIDGLPLSKSSAIQFWPILCAILSSEFYTTPFPIGIFEGNTKPDDVNQFLKKFVDETNTILQSSIILDHKTIVVKLHAIVCDAPAKAYVCGIKNHTGYFGCPKCIQQGEFIENRVVFTETSSSERTDASFKNRIHPEHHRETTALEKLPIGMVSQVGLDYMHLVCLGVMKRLLQFWVKGKLNIRLKPNKLEEASSKLISMRAYITLEFARQPRSLNEIDRWKATEFRQFLLYTGPIVMNNILSVKTYRHFMCLSVAIRILCDAQDVKRLGQLENFSGFKFENYLYNLKRKLHISGRPLEQICNRIIEEKNHNRNVLQKYPILHSKLNKTNVLCFTVNTYKTNTSFFSVPCKSESLGILYVADVMEDTFEIPFSDIKNKCMKKIMSLKKFAVVYFEENESFSEIPSSWLNEDMKYCKWPKSLNPTALMVKGIEPSDTWGNYKVRVEKFYDTLEAARKHAGTDYTSSEEVETGRGKRKKTSVTKSTSTDDEESTKDSPPPTLKKRRSSPRFSKRENTRQSSTNNVNNNENLLSSSQEHGQNVPMASNTGSIIESNEGADQIRPLDNSIVLDFGNSTLQELIHTCDHRHDFDNIHTNMKKIFVQIKSLESRLEQLNNQNQTNIISINTEEVQTKLPLNTLEELSTLENIVAEEGEFSHKFTSYLQTIGGKNAKDALVNMLRKVFTNKLAVSCSWHGLRGNFKLSNLKFMNRIIAAEQRMYNSIQEHEIITIINDWFRQARLRETRERN</sequence>
<keyword evidence="1" id="KW-0175">Coiled coil</keyword>
<evidence type="ECO:0000313" key="4">
    <source>
        <dbReference type="EMBL" id="KAB0805294.1"/>
    </source>
</evidence>
<evidence type="ECO:0000313" key="5">
    <source>
        <dbReference type="Proteomes" id="UP000327044"/>
    </source>
</evidence>
<dbReference type="InParanoid" id="A0A5N4B6W0"/>
<dbReference type="EMBL" id="VVIM01000001">
    <property type="protein sequence ID" value="KAB0805294.1"/>
    <property type="molecule type" value="Genomic_DNA"/>
</dbReference>
<gene>
    <name evidence="4" type="ORF">PPYR_02264</name>
</gene>
<accession>A0A5N4B6W0</accession>
<comment type="caution">
    <text evidence="4">The sequence shown here is derived from an EMBL/GenBank/DDBJ whole genome shotgun (WGS) entry which is preliminary data.</text>
</comment>
<evidence type="ECO:0000256" key="2">
    <source>
        <dbReference type="SAM" id="MobiDB-lite"/>
    </source>
</evidence>
<name>A0A5N4B6W0_PHOPY</name>